<evidence type="ECO:0000313" key="4">
    <source>
        <dbReference type="Proteomes" id="UP000521868"/>
    </source>
</evidence>
<dbReference type="InterPro" id="IPR025948">
    <property type="entry name" value="HTH-like_dom"/>
</dbReference>
<dbReference type="GO" id="GO:0004803">
    <property type="term" value="F:transposase activity"/>
    <property type="evidence" value="ECO:0007669"/>
    <property type="project" value="InterPro"/>
</dbReference>
<protein>
    <submittedName>
        <fullName evidence="3">IS3 family transposase</fullName>
    </submittedName>
</protein>
<dbReference type="InterPro" id="IPR012337">
    <property type="entry name" value="RNaseH-like_sf"/>
</dbReference>
<proteinExistence type="predicted"/>
<feature type="domain" description="Integrase catalytic" evidence="2">
    <location>
        <begin position="220"/>
        <end position="383"/>
    </location>
</feature>
<organism evidence="3 4">
    <name type="scientific">Ramlibacter lithotrophicus</name>
    <dbReference type="NCBI Taxonomy" id="2606681"/>
    <lineage>
        <taxon>Bacteria</taxon>
        <taxon>Pseudomonadati</taxon>
        <taxon>Pseudomonadota</taxon>
        <taxon>Betaproteobacteria</taxon>
        <taxon>Burkholderiales</taxon>
        <taxon>Comamonadaceae</taxon>
        <taxon>Ramlibacter</taxon>
    </lineage>
</organism>
<dbReference type="InterPro" id="IPR002514">
    <property type="entry name" value="Transposase_8"/>
</dbReference>
<name>A0A7X6DL14_9BURK</name>
<dbReference type="InterPro" id="IPR036397">
    <property type="entry name" value="RNaseH_sf"/>
</dbReference>
<dbReference type="PANTHER" id="PTHR46889:SF4">
    <property type="entry name" value="TRANSPOSASE INSO FOR INSERTION SEQUENCE ELEMENT IS911B-RELATED"/>
    <property type="match status" value="1"/>
</dbReference>
<dbReference type="Pfam" id="PF13333">
    <property type="entry name" value="rve_2"/>
    <property type="match status" value="1"/>
</dbReference>
<dbReference type="InterPro" id="IPR009057">
    <property type="entry name" value="Homeodomain-like_sf"/>
</dbReference>
<dbReference type="GO" id="GO:0003677">
    <property type="term" value="F:DNA binding"/>
    <property type="evidence" value="ECO:0007669"/>
    <property type="project" value="InterPro"/>
</dbReference>
<accession>A0A7X6DL14</accession>
<dbReference type="Proteomes" id="UP000521868">
    <property type="component" value="Unassembled WGS sequence"/>
</dbReference>
<evidence type="ECO:0000256" key="1">
    <source>
        <dbReference type="SAM" id="Coils"/>
    </source>
</evidence>
<reference evidence="3 4" key="1">
    <citation type="journal article" date="2020" name="Nature">
        <title>Bacterial chemolithoautotrophy via manganese oxidation.</title>
        <authorList>
            <person name="Yu H."/>
            <person name="Leadbetter J.R."/>
        </authorList>
    </citation>
    <scope>NUCLEOTIDE SEQUENCE [LARGE SCALE GENOMIC DNA]</scope>
    <source>
        <strain evidence="3 4">RBP-1</strain>
    </source>
</reference>
<comment type="caution">
    <text evidence="3">The sequence shown here is derived from an EMBL/GenBank/DDBJ whole genome shotgun (WGS) entry which is preliminary data.</text>
</comment>
<dbReference type="InterPro" id="IPR001584">
    <property type="entry name" value="Integrase_cat-core"/>
</dbReference>
<dbReference type="PANTHER" id="PTHR46889">
    <property type="entry name" value="TRANSPOSASE INSF FOR INSERTION SEQUENCE IS3B-RELATED"/>
    <property type="match status" value="1"/>
</dbReference>
<dbReference type="PROSITE" id="PS50994">
    <property type="entry name" value="INTEGRASE"/>
    <property type="match status" value="1"/>
</dbReference>
<dbReference type="NCBIfam" id="NF033516">
    <property type="entry name" value="transpos_IS3"/>
    <property type="match status" value="1"/>
</dbReference>
<gene>
    <name evidence="3" type="ORF">RAMLITH_25295</name>
</gene>
<dbReference type="InterPro" id="IPR050900">
    <property type="entry name" value="Transposase_IS3/IS150/IS904"/>
</dbReference>
<dbReference type="GO" id="GO:0006313">
    <property type="term" value="P:DNA transposition"/>
    <property type="evidence" value="ECO:0007669"/>
    <property type="project" value="InterPro"/>
</dbReference>
<dbReference type="Gene3D" id="3.30.420.10">
    <property type="entry name" value="Ribonuclease H-like superfamily/Ribonuclease H"/>
    <property type="match status" value="1"/>
</dbReference>
<dbReference type="SUPFAM" id="SSF46689">
    <property type="entry name" value="Homeodomain-like"/>
    <property type="match status" value="1"/>
</dbReference>
<dbReference type="InterPro" id="IPR048020">
    <property type="entry name" value="Transpos_IS3"/>
</dbReference>
<dbReference type="SUPFAM" id="SSF53098">
    <property type="entry name" value="Ribonuclease H-like"/>
    <property type="match status" value="1"/>
</dbReference>
<dbReference type="Pfam" id="PF13276">
    <property type="entry name" value="HTH_21"/>
    <property type="match status" value="1"/>
</dbReference>
<dbReference type="Pfam" id="PF01527">
    <property type="entry name" value="HTH_Tnp_1"/>
    <property type="match status" value="1"/>
</dbReference>
<dbReference type="EMBL" id="VTOX01000022">
    <property type="protein sequence ID" value="NKE69133.1"/>
    <property type="molecule type" value="Genomic_DNA"/>
</dbReference>
<evidence type="ECO:0000313" key="3">
    <source>
        <dbReference type="EMBL" id="NKE69133.1"/>
    </source>
</evidence>
<dbReference type="GO" id="GO:0015074">
    <property type="term" value="P:DNA integration"/>
    <property type="evidence" value="ECO:0007669"/>
    <property type="project" value="InterPro"/>
</dbReference>
<dbReference type="AlphaFoldDB" id="A0A7X6DL14"/>
<keyword evidence="4" id="KW-1185">Reference proteome</keyword>
<evidence type="ECO:0000259" key="2">
    <source>
        <dbReference type="PROSITE" id="PS50994"/>
    </source>
</evidence>
<dbReference type="RefSeq" id="WP_168110274.1">
    <property type="nucleotide sequence ID" value="NZ_VTOX01000022.1"/>
</dbReference>
<dbReference type="Pfam" id="PF00665">
    <property type="entry name" value="rve"/>
    <property type="match status" value="1"/>
</dbReference>
<sequence length="386" mass="44305">MASRKHYTDEFKREAVRLATAPGNSMAGVARDLGVNRTLIGHWVKNAQAGKYEMTPGAPLKSESQSEVEQLRRELAKVKMERDILKKAPGLLREGPDVKYGFIAKHRAQWPIRAMCRVLQVSASGFYEWDGRSPSQRSVDNDKLTGLIRQSFAASDRTYGSRRVWEDLREWGHDVSVNRVARLMSAAGLLARRKRRRRPGASTQAAQHTIAPNLLQRQFDADAPNRRWLADFTYIWTAEGWLYLAVVLDVFSRRIVGWSMRDEMTSQLVIDALTMAIWRRGSPKELLHHSDQGSQYTSDDFQRVLAGHGITCSMSRRGDCWDNAAMESFFSTFKTERASRTIYRTRDEARADAFDYIERFYNPRRRHSTLQYLSPVRFEELHGAAV</sequence>
<feature type="coiled-coil region" evidence="1">
    <location>
        <begin position="61"/>
        <end position="88"/>
    </location>
</feature>
<dbReference type="Gene3D" id="1.10.10.60">
    <property type="entry name" value="Homeodomain-like"/>
    <property type="match status" value="1"/>
</dbReference>
<keyword evidence="1" id="KW-0175">Coiled coil</keyword>